<evidence type="ECO:0000313" key="6">
    <source>
        <dbReference type="Proteomes" id="UP001431209"/>
    </source>
</evidence>
<feature type="region of interest" description="Disordered" evidence="3">
    <location>
        <begin position="284"/>
        <end position="352"/>
    </location>
</feature>
<proteinExistence type="predicted"/>
<dbReference type="PROSITE" id="PS50048">
    <property type="entry name" value="ZN2_CY6_FUNGAL_2"/>
    <property type="match status" value="1"/>
</dbReference>
<dbReference type="GO" id="GO:0000981">
    <property type="term" value="F:DNA-binding transcription factor activity, RNA polymerase II-specific"/>
    <property type="evidence" value="ECO:0007669"/>
    <property type="project" value="InterPro"/>
</dbReference>
<dbReference type="Pfam" id="PF00172">
    <property type="entry name" value="Zn_clus"/>
    <property type="match status" value="1"/>
</dbReference>
<organism evidence="5 6">
    <name type="scientific">Acrasis kona</name>
    <dbReference type="NCBI Taxonomy" id="1008807"/>
    <lineage>
        <taxon>Eukaryota</taxon>
        <taxon>Discoba</taxon>
        <taxon>Heterolobosea</taxon>
        <taxon>Tetramitia</taxon>
        <taxon>Eutetramitia</taxon>
        <taxon>Acrasidae</taxon>
        <taxon>Acrasis</taxon>
    </lineage>
</organism>
<dbReference type="PROSITE" id="PS00463">
    <property type="entry name" value="ZN2_CY6_FUNGAL_1"/>
    <property type="match status" value="1"/>
</dbReference>
<gene>
    <name evidence="5" type="ORF">AKO1_005929</name>
</gene>
<dbReference type="InterPro" id="IPR036864">
    <property type="entry name" value="Zn2-C6_fun-type_DNA-bd_sf"/>
</dbReference>
<comment type="caution">
    <text evidence="5">The sequence shown here is derived from an EMBL/GenBank/DDBJ whole genome shotgun (WGS) entry which is preliminary data.</text>
</comment>
<dbReference type="Proteomes" id="UP001431209">
    <property type="component" value="Unassembled WGS sequence"/>
</dbReference>
<evidence type="ECO:0000256" key="2">
    <source>
        <dbReference type="ARBA" id="ARBA00023242"/>
    </source>
</evidence>
<dbReference type="EMBL" id="JAOPGA020000144">
    <property type="protein sequence ID" value="KAL0477133.1"/>
    <property type="molecule type" value="Genomic_DNA"/>
</dbReference>
<feature type="region of interest" description="Disordered" evidence="3">
    <location>
        <begin position="1"/>
        <end position="27"/>
    </location>
</feature>
<dbReference type="InterPro" id="IPR001138">
    <property type="entry name" value="Zn2Cys6_DnaBD"/>
</dbReference>
<evidence type="ECO:0000256" key="3">
    <source>
        <dbReference type="SAM" id="MobiDB-lite"/>
    </source>
</evidence>
<dbReference type="CDD" id="cd00067">
    <property type="entry name" value="GAL4"/>
    <property type="match status" value="1"/>
</dbReference>
<feature type="compositionally biased region" description="Polar residues" evidence="3">
    <location>
        <begin position="310"/>
        <end position="328"/>
    </location>
</feature>
<feature type="region of interest" description="Disordered" evidence="3">
    <location>
        <begin position="67"/>
        <end position="92"/>
    </location>
</feature>
<sequence>MVSGKVANHSLSPQETTPPKRLKQRKPYTKRACINCKNAHAGCDSERPCKRCVSLGIENDCVDAERKKPTRKANKKPKNTRDTPVYEEQQTQSYPYHSNAINYQQIPPYSAYLPFPQFGYPTQLIPTNPQQQAMASAQQLLPYVPYPPMWTGDPNMQTFPLANGYYTQPHNSNVKKNIEVAQPDSEDEEGSEEENALETPKTEADGESMILTPTTIQGNEDIFQIDSELIPMYESPLNTESLDADGNNSTALTLHAPSQSKLQLHSQHILPSLQESFIDDFLTPSSPLHRNTPTPKTSNISEDDDVEELITNSAADMLSENNSKQYNHNNDKKDDKKNKTVNSTQNNSSLVHVNDRPIGQILADLLENANNPSDMQNNSQSIQNFLEEDNVKSANSTEIFDIESRSNRSAAATLTREQMEKLLRHVWETQTHQTQEIRGLKSAA</sequence>
<feature type="domain" description="Zn(2)-C6 fungal-type" evidence="4">
    <location>
        <begin position="32"/>
        <end position="63"/>
    </location>
</feature>
<keyword evidence="6" id="KW-1185">Reference proteome</keyword>
<feature type="compositionally biased region" description="Acidic residues" evidence="3">
    <location>
        <begin position="184"/>
        <end position="196"/>
    </location>
</feature>
<dbReference type="SMART" id="SM00066">
    <property type="entry name" value="GAL4"/>
    <property type="match status" value="1"/>
</dbReference>
<accession>A0AAW2YJE9</accession>
<dbReference type="PANTHER" id="PTHR47659:SF7">
    <property type="entry name" value="FUNGAL TRANSCRIPTIONAL REGULATORY PROTEIN, N-TERMINAL DOMAIN-CONTAINING PROTEIN"/>
    <property type="match status" value="1"/>
</dbReference>
<protein>
    <recommendedName>
        <fullName evidence="4">Zn(2)-C6 fungal-type domain-containing protein</fullName>
    </recommendedName>
</protein>
<evidence type="ECO:0000313" key="5">
    <source>
        <dbReference type="EMBL" id="KAL0477133.1"/>
    </source>
</evidence>
<dbReference type="AlphaFoldDB" id="A0AAW2YJE9"/>
<feature type="compositionally biased region" description="Basic and acidic residues" evidence="3">
    <location>
        <begin position="329"/>
        <end position="338"/>
    </location>
</feature>
<feature type="compositionally biased region" description="Basic residues" evidence="3">
    <location>
        <begin position="68"/>
        <end position="78"/>
    </location>
</feature>
<keyword evidence="2" id="KW-0539">Nucleus</keyword>
<reference evidence="5 6" key="1">
    <citation type="submission" date="2024-03" db="EMBL/GenBank/DDBJ databases">
        <title>The Acrasis kona genome and developmental transcriptomes reveal deep origins of eukaryotic multicellular pathways.</title>
        <authorList>
            <person name="Sheikh S."/>
            <person name="Fu C.-J."/>
            <person name="Brown M.W."/>
            <person name="Baldauf S.L."/>
        </authorList>
    </citation>
    <scope>NUCLEOTIDE SEQUENCE [LARGE SCALE GENOMIC DNA]</scope>
    <source>
        <strain evidence="5 6">ATCC MYA-3509</strain>
    </source>
</reference>
<dbReference type="PANTHER" id="PTHR47659">
    <property type="entry name" value="ZN(II)2CYS6 TRANSCRIPTION FACTOR (EUROFUNG)-RELATED"/>
    <property type="match status" value="1"/>
</dbReference>
<dbReference type="GO" id="GO:0008270">
    <property type="term" value="F:zinc ion binding"/>
    <property type="evidence" value="ECO:0007669"/>
    <property type="project" value="InterPro"/>
</dbReference>
<feature type="compositionally biased region" description="Polar residues" evidence="3">
    <location>
        <begin position="340"/>
        <end position="351"/>
    </location>
</feature>
<dbReference type="SUPFAM" id="SSF57701">
    <property type="entry name" value="Zn2/Cys6 DNA-binding domain"/>
    <property type="match status" value="1"/>
</dbReference>
<name>A0AAW2YJE9_9EUKA</name>
<evidence type="ECO:0000256" key="1">
    <source>
        <dbReference type="ARBA" id="ARBA00022723"/>
    </source>
</evidence>
<evidence type="ECO:0000259" key="4">
    <source>
        <dbReference type="PROSITE" id="PS50048"/>
    </source>
</evidence>
<feature type="region of interest" description="Disordered" evidence="3">
    <location>
        <begin position="181"/>
        <end position="204"/>
    </location>
</feature>
<feature type="compositionally biased region" description="Polar residues" evidence="3">
    <location>
        <begin position="284"/>
        <end position="300"/>
    </location>
</feature>
<dbReference type="InterPro" id="IPR050335">
    <property type="entry name" value="ERT1_acuK_gluconeogen_tf"/>
</dbReference>
<keyword evidence="1" id="KW-0479">Metal-binding</keyword>